<proteinExistence type="predicted"/>
<dbReference type="CDD" id="cd00279">
    <property type="entry name" value="YlxR"/>
    <property type="match status" value="1"/>
</dbReference>
<dbReference type="Gene3D" id="3.30.1330.30">
    <property type="match status" value="1"/>
</dbReference>
<dbReference type="SUPFAM" id="SSF64376">
    <property type="entry name" value="YlxR-like"/>
    <property type="match status" value="1"/>
</dbReference>
<evidence type="ECO:0000256" key="1">
    <source>
        <dbReference type="SAM" id="MobiDB-lite"/>
    </source>
</evidence>
<feature type="domain" description="YlxR" evidence="2">
    <location>
        <begin position="22"/>
        <end position="97"/>
    </location>
</feature>
<dbReference type="InterPro" id="IPR029064">
    <property type="entry name" value="Ribosomal_eL30-like_sf"/>
</dbReference>
<feature type="compositionally biased region" description="Gly residues" evidence="1">
    <location>
        <begin position="215"/>
        <end position="224"/>
    </location>
</feature>
<reference evidence="3 4" key="1">
    <citation type="submission" date="2020-08" db="EMBL/GenBank/DDBJ databases">
        <title>Genomic Encyclopedia of Type Strains, Phase IV (KMG-IV): sequencing the most valuable type-strain genomes for metagenomic binning, comparative biology and taxonomic classification.</title>
        <authorList>
            <person name="Goeker M."/>
        </authorList>
    </citation>
    <scope>NUCLEOTIDE SEQUENCE [LARGE SCALE GENOMIC DNA]</scope>
    <source>
        <strain evidence="3 4">DSM 26385</strain>
    </source>
</reference>
<comment type="caution">
    <text evidence="3">The sequence shown here is derived from an EMBL/GenBank/DDBJ whole genome shotgun (WGS) entry which is preliminary data.</text>
</comment>
<name>A0A7W6NZX0_9HYPH</name>
<dbReference type="EMBL" id="JACIDU010000001">
    <property type="protein sequence ID" value="MBB4101843.1"/>
    <property type="molecule type" value="Genomic_DNA"/>
</dbReference>
<dbReference type="RefSeq" id="WP_183788784.1">
    <property type="nucleotide sequence ID" value="NZ_JACIDU010000001.1"/>
</dbReference>
<dbReference type="PANTHER" id="PTHR34215:SF1">
    <property type="entry name" value="YLXR DOMAIN-CONTAINING PROTEIN"/>
    <property type="match status" value="1"/>
</dbReference>
<dbReference type="AlphaFoldDB" id="A0A7W6NZX0"/>
<sequence>MSGPAGQADAGDDDLEAAVNGRLCIVTRKSAPPEGLIRFVAGPDGALVADLKHKLPGRGCWVTANRATIETALARKLFARALKTEVKPAPDLVDQIDRLLLVDLASMMSMARKAGQFVMGSMKVENAVRSGAALATFHARDAAADGVRKIDQARKAFAMMVEEDEIPSFSLLGSAEMDALMGQSAFMHAVALAGQAGEGVVKRATALVSFRNGGKDSGTGGRGGRSSRSDGAGR</sequence>
<dbReference type="SUPFAM" id="SSF55315">
    <property type="entry name" value="L30e-like"/>
    <property type="match status" value="1"/>
</dbReference>
<organism evidence="3 4">
    <name type="scientific">Allorhizobium borbori</name>
    <dbReference type="NCBI Taxonomy" id="485907"/>
    <lineage>
        <taxon>Bacteria</taxon>
        <taxon>Pseudomonadati</taxon>
        <taxon>Pseudomonadota</taxon>
        <taxon>Alphaproteobacteria</taxon>
        <taxon>Hyphomicrobiales</taxon>
        <taxon>Rhizobiaceae</taxon>
        <taxon>Rhizobium/Agrobacterium group</taxon>
        <taxon>Allorhizobium</taxon>
    </lineage>
</organism>
<dbReference type="NCBIfam" id="NF006622">
    <property type="entry name" value="PRK09190.1"/>
    <property type="match status" value="1"/>
</dbReference>
<accession>A0A7W6NZX0</accession>
<gene>
    <name evidence="3" type="ORF">GGQ66_000359</name>
</gene>
<evidence type="ECO:0000313" key="4">
    <source>
        <dbReference type="Proteomes" id="UP000584824"/>
    </source>
</evidence>
<evidence type="ECO:0000259" key="2">
    <source>
        <dbReference type="Pfam" id="PF04296"/>
    </source>
</evidence>
<dbReference type="InterPro" id="IPR037465">
    <property type="entry name" value="YlxR"/>
</dbReference>
<dbReference type="Proteomes" id="UP000584824">
    <property type="component" value="Unassembled WGS sequence"/>
</dbReference>
<feature type="region of interest" description="Disordered" evidence="1">
    <location>
        <begin position="211"/>
        <end position="234"/>
    </location>
</feature>
<dbReference type="InterPro" id="IPR035931">
    <property type="entry name" value="YlxR-like_sf"/>
</dbReference>
<dbReference type="PANTHER" id="PTHR34215">
    <property type="entry name" value="BLL0784 PROTEIN"/>
    <property type="match status" value="1"/>
</dbReference>
<keyword evidence="4" id="KW-1185">Reference proteome</keyword>
<dbReference type="Pfam" id="PF04296">
    <property type="entry name" value="YlxR"/>
    <property type="match status" value="1"/>
</dbReference>
<dbReference type="InterPro" id="IPR007393">
    <property type="entry name" value="YlxR_dom"/>
</dbReference>
<evidence type="ECO:0000313" key="3">
    <source>
        <dbReference type="EMBL" id="MBB4101843.1"/>
    </source>
</evidence>
<protein>
    <recommendedName>
        <fullName evidence="2">YlxR domain-containing protein</fullName>
    </recommendedName>
</protein>
<dbReference type="Gene3D" id="3.30.1230.10">
    <property type="entry name" value="YlxR-like"/>
    <property type="match status" value="1"/>
</dbReference>